<keyword evidence="3" id="KW-1185">Reference proteome</keyword>
<gene>
    <name evidence="2" type="ORF">F9278_15960</name>
</gene>
<proteinExistence type="predicted"/>
<feature type="compositionally biased region" description="Low complexity" evidence="1">
    <location>
        <begin position="145"/>
        <end position="159"/>
    </location>
</feature>
<evidence type="ECO:0000256" key="1">
    <source>
        <dbReference type="SAM" id="MobiDB-lite"/>
    </source>
</evidence>
<protein>
    <recommendedName>
        <fullName evidence="4">Tail assembly chaperone</fullName>
    </recommendedName>
</protein>
<feature type="region of interest" description="Disordered" evidence="1">
    <location>
        <begin position="116"/>
        <end position="159"/>
    </location>
</feature>
<dbReference type="EMBL" id="CP045096">
    <property type="protein sequence ID" value="QFQ97461.1"/>
    <property type="molecule type" value="Genomic_DNA"/>
</dbReference>
<accession>A0A5P8K2V1</accession>
<evidence type="ECO:0000313" key="3">
    <source>
        <dbReference type="Proteomes" id="UP000327294"/>
    </source>
</evidence>
<name>A0A5P8K2V1_9ACTN</name>
<dbReference type="RefSeq" id="WP_152168937.1">
    <property type="nucleotide sequence ID" value="NZ_CP045096.1"/>
</dbReference>
<evidence type="ECO:0000313" key="2">
    <source>
        <dbReference type="EMBL" id="QFQ97461.1"/>
    </source>
</evidence>
<dbReference type="AlphaFoldDB" id="A0A5P8K2V1"/>
<evidence type="ECO:0008006" key="4">
    <source>
        <dbReference type="Google" id="ProtNLM"/>
    </source>
</evidence>
<sequence>MTARKTPVRGEESWDDFWAEVSRGRTETIRGIAVPVPTDMPMVVTRRIEELRESSALEDIQELIGLLFGTDVLDQWIEAGMGLREFQVVMTWGLAHASGNPLTHREAFDLVEQGAGAGKQLGPKGPNRAARRSQSAAGGGRSKRTSSASTATARKTSRT</sequence>
<reference evidence="2 3" key="1">
    <citation type="submission" date="2019-10" db="EMBL/GenBank/DDBJ databases">
        <title>Streptomyces sp. strain GY16 isolated from leaves of Broussonetia papyrifera.</title>
        <authorList>
            <person name="Mo P."/>
        </authorList>
    </citation>
    <scope>NUCLEOTIDE SEQUENCE [LARGE SCALE GENOMIC DNA]</scope>
    <source>
        <strain evidence="2 3">GY16</strain>
    </source>
</reference>
<dbReference type="KEGG" id="sphv:F9278_15960"/>
<organism evidence="2 3">
    <name type="scientific">Streptomyces phaeolivaceus</name>
    <dbReference type="NCBI Taxonomy" id="2653200"/>
    <lineage>
        <taxon>Bacteria</taxon>
        <taxon>Bacillati</taxon>
        <taxon>Actinomycetota</taxon>
        <taxon>Actinomycetes</taxon>
        <taxon>Kitasatosporales</taxon>
        <taxon>Streptomycetaceae</taxon>
        <taxon>Streptomyces</taxon>
    </lineage>
</organism>
<dbReference type="Proteomes" id="UP000327294">
    <property type="component" value="Chromosome"/>
</dbReference>